<evidence type="ECO:0000313" key="3">
    <source>
        <dbReference type="Proteomes" id="UP000013525"/>
    </source>
</evidence>
<comment type="caution">
    <text evidence="2">The sequence shown here is derived from an EMBL/GenBank/DDBJ whole genome shotgun (WGS) entry which is preliminary data.</text>
</comment>
<dbReference type="AlphaFoldDB" id="R7WP39"/>
<keyword evidence="3" id="KW-1185">Reference proteome</keyword>
<dbReference type="Proteomes" id="UP000013525">
    <property type="component" value="Unassembled WGS sequence"/>
</dbReference>
<dbReference type="EMBL" id="APMY01000053">
    <property type="protein sequence ID" value="EOM77078.1"/>
    <property type="molecule type" value="Genomic_DNA"/>
</dbReference>
<gene>
    <name evidence="2" type="ORF">Rrhod_1545</name>
</gene>
<proteinExistence type="predicted"/>
<protein>
    <recommendedName>
        <fullName evidence="4">HicB family protein</fullName>
    </recommendedName>
</protein>
<reference evidence="2 3" key="1">
    <citation type="journal article" date="2013" name="Genome Announc.">
        <title>Draft Genome Sequence of Rhodococcus rhodnii Strain LMG5362, a Symbiont of Rhodnius prolixus (Hemiptera, Reduviidae, Triatominae), the Principle Vector of Trypanosoma cruzi.</title>
        <authorList>
            <person name="Pachebat J.A."/>
            <person name="van Keulen G."/>
            <person name="Whitten M.M."/>
            <person name="Girdwood S."/>
            <person name="Del Sol R."/>
            <person name="Dyson P.J."/>
            <person name="Facey P.D."/>
        </authorList>
    </citation>
    <scope>NUCLEOTIDE SEQUENCE [LARGE SCALE GENOMIC DNA]</scope>
    <source>
        <strain evidence="2 3">LMG 5362</strain>
    </source>
</reference>
<dbReference type="eggNOG" id="COG4226">
    <property type="taxonomic scope" value="Bacteria"/>
</dbReference>
<dbReference type="Pfam" id="PF05534">
    <property type="entry name" value="HicB"/>
    <property type="match status" value="1"/>
</dbReference>
<dbReference type="InterPro" id="IPR010985">
    <property type="entry name" value="Ribbon_hlx_hlx"/>
</dbReference>
<name>R7WP39_9NOCA</name>
<dbReference type="GO" id="GO:0006355">
    <property type="term" value="P:regulation of DNA-templated transcription"/>
    <property type="evidence" value="ECO:0007669"/>
    <property type="project" value="InterPro"/>
</dbReference>
<sequence length="194" mass="20786">MEIMNIDDHVARLRNDLVSAAALGDERTQQIAAALAEAIVPAARMTILSVATELASEIDDRLPDRSVGVRLDGDRIVAEVRSSDAPPTDPVDVSAAFDNMSGEISRVSLRLMEQLKSRAEEAASQNGVSLNSWLSQAVQGALRDQMRRSTQRPGGFPGDVRRTESERTESPGDGGTSEPGRTADDTDRRDDGGA</sequence>
<dbReference type="PATRIC" id="fig|1273125.3.peg.1491"/>
<evidence type="ECO:0000256" key="1">
    <source>
        <dbReference type="SAM" id="MobiDB-lite"/>
    </source>
</evidence>
<feature type="compositionally biased region" description="Basic and acidic residues" evidence="1">
    <location>
        <begin position="181"/>
        <end position="194"/>
    </location>
</feature>
<evidence type="ECO:0000313" key="2">
    <source>
        <dbReference type="EMBL" id="EOM77078.1"/>
    </source>
</evidence>
<evidence type="ECO:0008006" key="4">
    <source>
        <dbReference type="Google" id="ProtNLM"/>
    </source>
</evidence>
<organism evidence="2 3">
    <name type="scientific">Rhodococcus rhodnii LMG 5362</name>
    <dbReference type="NCBI Taxonomy" id="1273125"/>
    <lineage>
        <taxon>Bacteria</taxon>
        <taxon>Bacillati</taxon>
        <taxon>Actinomycetota</taxon>
        <taxon>Actinomycetes</taxon>
        <taxon>Mycobacteriales</taxon>
        <taxon>Nocardiaceae</taxon>
        <taxon>Rhodococcus</taxon>
    </lineage>
</organism>
<dbReference type="SUPFAM" id="SSF47598">
    <property type="entry name" value="Ribbon-helix-helix"/>
    <property type="match status" value="1"/>
</dbReference>
<accession>R7WP39</accession>
<feature type="region of interest" description="Disordered" evidence="1">
    <location>
        <begin position="141"/>
        <end position="194"/>
    </location>
</feature>
<feature type="compositionally biased region" description="Basic and acidic residues" evidence="1">
    <location>
        <begin position="159"/>
        <end position="170"/>
    </location>
</feature>
<dbReference type="InterPro" id="IPR008651">
    <property type="entry name" value="Uncharacterised_HicB"/>
</dbReference>